<dbReference type="NCBIfam" id="TIGR01128">
    <property type="entry name" value="holA"/>
    <property type="match status" value="1"/>
</dbReference>
<gene>
    <name evidence="11" type="ordered locus">CHU_1537</name>
</gene>
<dbReference type="OrthoDB" id="1172326at2"/>
<accession>A0A6N4SR48</accession>
<comment type="similarity">
    <text evidence="7">Belongs to the DNA polymerase HolA subunit family.</text>
</comment>
<proteinExistence type="inferred from homology"/>
<keyword evidence="6" id="KW-0239">DNA-directed DNA polymerase</keyword>
<evidence type="ECO:0000256" key="7">
    <source>
        <dbReference type="ARBA" id="ARBA00034754"/>
    </source>
</evidence>
<evidence type="ECO:0000256" key="3">
    <source>
        <dbReference type="ARBA" id="ARBA00022679"/>
    </source>
</evidence>
<dbReference type="EMBL" id="CP000383">
    <property type="protein sequence ID" value="ABG58808.1"/>
    <property type="molecule type" value="Genomic_DNA"/>
</dbReference>
<name>A0A6N4SR48_CYTH3</name>
<dbReference type="Pfam" id="PF21694">
    <property type="entry name" value="DNA_pol3_delta_C"/>
    <property type="match status" value="1"/>
</dbReference>
<dbReference type="GO" id="GO:0003887">
    <property type="term" value="F:DNA-directed DNA polymerase activity"/>
    <property type="evidence" value="ECO:0007669"/>
    <property type="project" value="UniProtKB-KW"/>
</dbReference>
<sequence length="344" mass="39306">MAETSSAPDKVLKDLKEGKYAPVYFLQGEEPYFIDLISSYIENNCLPESERGFNQTILYGKDTNVSTILQNARKYPMFSERQVVMVKEAQDVSDLTKDSTEKFLMAYLENPLPTTILVFCHKYKKLDARKKITKHLQKYSVFVESAKLYDNKLPEWINGYFREKNYRIDPKAVVLLAESIGTDLSRMANEIDKLLINVKDPAITITEDLIEKYVGVSKEYNVFELQKAIGVRDIIKANKIVNHFESNPKANPIVMVLSSLFTYYLKILAIHAATDKSEASLAKVVGVHPFFVKEYINASRINDINKCISCVRAIREADKMVKGYTVVNVTDGFILKELLFKLLH</sequence>
<dbReference type="InterPro" id="IPR048466">
    <property type="entry name" value="DNA_pol3_delta-like_C"/>
</dbReference>
<dbReference type="Gene3D" id="1.20.272.10">
    <property type="match status" value="1"/>
</dbReference>
<dbReference type="RefSeq" id="WP_011584923.1">
    <property type="nucleotide sequence ID" value="NC_008255.1"/>
</dbReference>
<dbReference type="PANTHER" id="PTHR34388:SF1">
    <property type="entry name" value="DNA POLYMERASE III SUBUNIT DELTA"/>
    <property type="match status" value="1"/>
</dbReference>
<dbReference type="GO" id="GO:0009360">
    <property type="term" value="C:DNA polymerase III complex"/>
    <property type="evidence" value="ECO:0007669"/>
    <property type="project" value="InterPro"/>
</dbReference>
<protein>
    <recommendedName>
        <fullName evidence="2">DNA polymerase III subunit delta</fullName>
        <ecNumber evidence="1">2.7.7.7</ecNumber>
    </recommendedName>
</protein>
<evidence type="ECO:0000259" key="10">
    <source>
        <dbReference type="Pfam" id="PF21694"/>
    </source>
</evidence>
<dbReference type="Proteomes" id="UP000001822">
    <property type="component" value="Chromosome"/>
</dbReference>
<evidence type="ECO:0000256" key="8">
    <source>
        <dbReference type="ARBA" id="ARBA00049244"/>
    </source>
</evidence>
<dbReference type="GO" id="GO:0006261">
    <property type="term" value="P:DNA-templated DNA replication"/>
    <property type="evidence" value="ECO:0007669"/>
    <property type="project" value="TreeGrafter"/>
</dbReference>
<reference evidence="11 12" key="1">
    <citation type="journal article" date="2007" name="Appl. Environ. Microbiol.">
        <title>Genome sequence of the cellulolytic gliding bacterium Cytophaga hutchinsonii.</title>
        <authorList>
            <person name="Xie G."/>
            <person name="Bruce D.C."/>
            <person name="Challacombe J.F."/>
            <person name="Chertkov O."/>
            <person name="Detter J.C."/>
            <person name="Gilna P."/>
            <person name="Han C.S."/>
            <person name="Lucas S."/>
            <person name="Misra M."/>
            <person name="Myers G.L."/>
            <person name="Richardson P."/>
            <person name="Tapia R."/>
            <person name="Thayer N."/>
            <person name="Thompson L.S."/>
            <person name="Brettin T.S."/>
            <person name="Henrissat B."/>
            <person name="Wilson D.B."/>
            <person name="McBride M.J."/>
        </authorList>
    </citation>
    <scope>NUCLEOTIDE SEQUENCE [LARGE SCALE GENOMIC DNA]</scope>
    <source>
        <strain evidence="12">ATCC 33406 / DSM 1761 / CIP 103989 / NBRC 15051 / NCIMB 9469 / D465</strain>
    </source>
</reference>
<dbReference type="EC" id="2.7.7.7" evidence="1"/>
<keyword evidence="5" id="KW-0235">DNA replication</keyword>
<keyword evidence="12" id="KW-1185">Reference proteome</keyword>
<evidence type="ECO:0000256" key="4">
    <source>
        <dbReference type="ARBA" id="ARBA00022695"/>
    </source>
</evidence>
<dbReference type="InterPro" id="IPR010372">
    <property type="entry name" value="DNA_pol3_delta_N"/>
</dbReference>
<evidence type="ECO:0000259" key="9">
    <source>
        <dbReference type="Pfam" id="PF06144"/>
    </source>
</evidence>
<evidence type="ECO:0000256" key="6">
    <source>
        <dbReference type="ARBA" id="ARBA00022932"/>
    </source>
</evidence>
<dbReference type="Pfam" id="PF06144">
    <property type="entry name" value="DNA_pol3_delta"/>
    <property type="match status" value="1"/>
</dbReference>
<dbReference type="PANTHER" id="PTHR34388">
    <property type="entry name" value="DNA POLYMERASE III SUBUNIT DELTA"/>
    <property type="match status" value="1"/>
</dbReference>
<organism evidence="11 12">
    <name type="scientific">Cytophaga hutchinsonii (strain ATCC 33406 / DSM 1761 / CIP 103989 / NBRC 15051 / NCIMB 9469 / D465)</name>
    <dbReference type="NCBI Taxonomy" id="269798"/>
    <lineage>
        <taxon>Bacteria</taxon>
        <taxon>Pseudomonadati</taxon>
        <taxon>Bacteroidota</taxon>
        <taxon>Cytophagia</taxon>
        <taxon>Cytophagales</taxon>
        <taxon>Cytophagaceae</taxon>
        <taxon>Cytophaga</taxon>
    </lineage>
</organism>
<dbReference type="InterPro" id="IPR027417">
    <property type="entry name" value="P-loop_NTPase"/>
</dbReference>
<evidence type="ECO:0000313" key="12">
    <source>
        <dbReference type="Proteomes" id="UP000001822"/>
    </source>
</evidence>
<evidence type="ECO:0000256" key="2">
    <source>
        <dbReference type="ARBA" id="ARBA00017703"/>
    </source>
</evidence>
<dbReference type="Gene3D" id="3.40.50.300">
    <property type="entry name" value="P-loop containing nucleotide triphosphate hydrolases"/>
    <property type="match status" value="1"/>
</dbReference>
<keyword evidence="4" id="KW-0548">Nucleotidyltransferase</keyword>
<dbReference type="GO" id="GO:0003677">
    <property type="term" value="F:DNA binding"/>
    <property type="evidence" value="ECO:0007669"/>
    <property type="project" value="InterPro"/>
</dbReference>
<dbReference type="InterPro" id="IPR008921">
    <property type="entry name" value="DNA_pol3_clamp-load_cplx_C"/>
</dbReference>
<evidence type="ECO:0000256" key="1">
    <source>
        <dbReference type="ARBA" id="ARBA00012417"/>
    </source>
</evidence>
<dbReference type="SUPFAM" id="SSF48019">
    <property type="entry name" value="post-AAA+ oligomerization domain-like"/>
    <property type="match status" value="1"/>
</dbReference>
<dbReference type="KEGG" id="chu:CHU_1537"/>
<feature type="domain" description="DNA polymerase III delta subunit-like C-terminal" evidence="10">
    <location>
        <begin position="219"/>
        <end position="323"/>
    </location>
</feature>
<comment type="catalytic activity">
    <reaction evidence="8">
        <text>DNA(n) + a 2'-deoxyribonucleoside 5'-triphosphate = DNA(n+1) + diphosphate</text>
        <dbReference type="Rhea" id="RHEA:22508"/>
        <dbReference type="Rhea" id="RHEA-COMP:17339"/>
        <dbReference type="Rhea" id="RHEA-COMP:17340"/>
        <dbReference type="ChEBI" id="CHEBI:33019"/>
        <dbReference type="ChEBI" id="CHEBI:61560"/>
        <dbReference type="ChEBI" id="CHEBI:173112"/>
        <dbReference type="EC" id="2.7.7.7"/>
    </reaction>
</comment>
<dbReference type="InterPro" id="IPR005790">
    <property type="entry name" value="DNA_polIII_delta"/>
</dbReference>
<dbReference type="Gene3D" id="1.10.8.60">
    <property type="match status" value="1"/>
</dbReference>
<keyword evidence="3" id="KW-0808">Transferase</keyword>
<feature type="domain" description="DNA polymerase III delta N-terminal" evidence="9">
    <location>
        <begin position="24"/>
        <end position="144"/>
    </location>
</feature>
<dbReference type="AlphaFoldDB" id="A0A6N4SR48"/>
<dbReference type="SUPFAM" id="SSF52540">
    <property type="entry name" value="P-loop containing nucleoside triphosphate hydrolases"/>
    <property type="match status" value="1"/>
</dbReference>
<evidence type="ECO:0000313" key="11">
    <source>
        <dbReference type="EMBL" id="ABG58808.1"/>
    </source>
</evidence>
<evidence type="ECO:0000256" key="5">
    <source>
        <dbReference type="ARBA" id="ARBA00022705"/>
    </source>
</evidence>